<keyword evidence="11 14" id="KW-1133">Transmembrane helix</keyword>
<feature type="transmembrane region" description="Helical" evidence="14">
    <location>
        <begin position="724"/>
        <end position="744"/>
    </location>
</feature>
<dbReference type="GO" id="GO:0008270">
    <property type="term" value="F:zinc ion binding"/>
    <property type="evidence" value="ECO:0007669"/>
    <property type="project" value="UniProtKB-KW"/>
</dbReference>
<feature type="transmembrane region" description="Helical" evidence="14">
    <location>
        <begin position="626"/>
        <end position="643"/>
    </location>
</feature>
<evidence type="ECO:0000313" key="17">
    <source>
        <dbReference type="Proteomes" id="UP001211065"/>
    </source>
</evidence>
<protein>
    <recommendedName>
        <fullName evidence="4">RING-type E3 ubiquitin transferase</fullName>
        <ecNumber evidence="4">2.3.2.27</ecNumber>
    </recommendedName>
</protein>
<evidence type="ECO:0000256" key="14">
    <source>
        <dbReference type="SAM" id="Phobius"/>
    </source>
</evidence>
<proteinExistence type="predicted"/>
<evidence type="ECO:0000256" key="9">
    <source>
        <dbReference type="ARBA" id="ARBA00022786"/>
    </source>
</evidence>
<evidence type="ECO:0000256" key="11">
    <source>
        <dbReference type="ARBA" id="ARBA00022989"/>
    </source>
</evidence>
<evidence type="ECO:0000256" key="5">
    <source>
        <dbReference type="ARBA" id="ARBA00022679"/>
    </source>
</evidence>
<evidence type="ECO:0000256" key="8">
    <source>
        <dbReference type="ARBA" id="ARBA00022771"/>
    </source>
</evidence>
<evidence type="ECO:0000259" key="15">
    <source>
        <dbReference type="PROSITE" id="PS51292"/>
    </source>
</evidence>
<comment type="pathway">
    <text evidence="3">Protein modification; protein ubiquitination.</text>
</comment>
<feature type="transmembrane region" description="Helical" evidence="14">
    <location>
        <begin position="86"/>
        <end position="105"/>
    </location>
</feature>
<evidence type="ECO:0000313" key="16">
    <source>
        <dbReference type="EMBL" id="KAJ3216804.1"/>
    </source>
</evidence>
<keyword evidence="8" id="KW-0863">Zinc-finger</keyword>
<evidence type="ECO:0000256" key="7">
    <source>
        <dbReference type="ARBA" id="ARBA00022723"/>
    </source>
</evidence>
<evidence type="ECO:0000256" key="2">
    <source>
        <dbReference type="ARBA" id="ARBA00004141"/>
    </source>
</evidence>
<evidence type="ECO:0000256" key="4">
    <source>
        <dbReference type="ARBA" id="ARBA00012483"/>
    </source>
</evidence>
<feature type="domain" description="RING-CH-type" evidence="15">
    <location>
        <begin position="1"/>
        <end position="56"/>
    </location>
</feature>
<comment type="catalytic activity">
    <reaction evidence="1">
        <text>S-ubiquitinyl-[E2 ubiquitin-conjugating enzyme]-L-cysteine + [acceptor protein]-L-lysine = [E2 ubiquitin-conjugating enzyme]-L-cysteine + N(6)-ubiquitinyl-[acceptor protein]-L-lysine.</text>
        <dbReference type="EC" id="2.3.2.27"/>
    </reaction>
</comment>
<dbReference type="GO" id="GO:0061630">
    <property type="term" value="F:ubiquitin protein ligase activity"/>
    <property type="evidence" value="ECO:0007669"/>
    <property type="project" value="UniProtKB-EC"/>
</dbReference>
<feature type="transmembrane region" description="Helical" evidence="14">
    <location>
        <begin position="1233"/>
        <end position="1254"/>
    </location>
</feature>
<dbReference type="Gene3D" id="3.30.40.10">
    <property type="entry name" value="Zinc/RING finger domain, C3HC4 (zinc finger)"/>
    <property type="match status" value="1"/>
</dbReference>
<feature type="transmembrane region" description="Helical" evidence="14">
    <location>
        <begin position="783"/>
        <end position="808"/>
    </location>
</feature>
<keyword evidence="10" id="KW-0862">Zinc</keyword>
<dbReference type="Pfam" id="PF23113">
    <property type="entry name" value="MARCHF6_C"/>
    <property type="match status" value="1"/>
</dbReference>
<dbReference type="EMBL" id="JADGJW010000459">
    <property type="protein sequence ID" value="KAJ3216804.1"/>
    <property type="molecule type" value="Genomic_DNA"/>
</dbReference>
<keyword evidence="17" id="KW-1185">Reference proteome</keyword>
<keyword evidence="12 14" id="KW-0472">Membrane</keyword>
<accession>A0AAD5TYW1</accession>
<feature type="transmembrane region" description="Helical" evidence="14">
    <location>
        <begin position="478"/>
        <end position="502"/>
    </location>
</feature>
<evidence type="ECO:0000256" key="10">
    <source>
        <dbReference type="ARBA" id="ARBA00022833"/>
    </source>
</evidence>
<evidence type="ECO:0000256" key="13">
    <source>
        <dbReference type="SAM" id="MobiDB-lite"/>
    </source>
</evidence>
<dbReference type="GO" id="GO:0036503">
    <property type="term" value="P:ERAD pathway"/>
    <property type="evidence" value="ECO:0007669"/>
    <property type="project" value="TreeGrafter"/>
</dbReference>
<dbReference type="SMART" id="SM00744">
    <property type="entry name" value="RINGv"/>
    <property type="match status" value="1"/>
</dbReference>
<comment type="caution">
    <text evidence="16">The sequence shown here is derived from an EMBL/GenBank/DDBJ whole genome shotgun (WGS) entry which is preliminary data.</text>
</comment>
<dbReference type="PANTHER" id="PTHR13145:SF0">
    <property type="entry name" value="E3 UBIQUITIN-PROTEIN LIGASE MARCHF6"/>
    <property type="match status" value="1"/>
</dbReference>
<dbReference type="GO" id="GO:0005789">
    <property type="term" value="C:endoplasmic reticulum membrane"/>
    <property type="evidence" value="ECO:0007669"/>
    <property type="project" value="TreeGrafter"/>
</dbReference>
<dbReference type="PROSITE" id="PS51292">
    <property type="entry name" value="ZF_RING_CH"/>
    <property type="match status" value="1"/>
</dbReference>
<dbReference type="InterPro" id="IPR056521">
    <property type="entry name" value="MARCHF6-like_C"/>
</dbReference>
<gene>
    <name evidence="16" type="ORF">HK099_005707</name>
</gene>
<sequence>LICRVCRSGETFDQPLYNPCKCNGSMKHVHQVCLEEWLSHSNSKKCEICKHQFRFSPIYSANTPNRITWPFFLKHIMKKSLRNLKFYTRVAFVTAIWLFLIPYITAITERFFFQFGDFWTFFKAHFPNSTVETEYELIWNLPFNILIQSFLADVFEGQVLSSIAIIVLLLLFCMREYVLIATPIDALGRPAPFVENGQVPAVNRAIRVPAPHIRERVRQRQQVLNELNVAVDEFNVARRNPVPNLNIQDMVLPQNEIMQEEPLIAHTDSDEESHPIYDENLISSPSSSNPRLKTYHPRVLKRRESSASGEEGSSSSSYVGEKNIEKPLIESNGSSSVDHAPPVATSTVDQVQHHITEKDEESIFNFDDDVKDLDDDNSIFHKEGIPVEDDFPEEIFPEEDFPEELLADPEIPPDANEPLPIVEHNEVPILPPIQVQQIRQNLNIDVNVNINQQGLNAEINAQGDINAFLELVGIEGSLFNLFSLFCMAVTFVFFVVGLGGYIPYQLGRILVYAFEDIYSPFIDKVFSAVVVGSDSLLDPLVDFFVNNFLHKTFNFQLRDHVSENLSTNDSIITNTTVAVIETFISDPLNENNLKKKVFRFGFNIFNFDFKKLRSSNSLYLGYLPKSFMYILVGYFTIGILVFLKAKRSGYFNHPYFHTLKRLCIRSCRIVLLANKFCFFLTIELGLFPAFCGVLIDFITLPVFGPSITMSTRWAFFKRAPFICYFLHWICGTICMFQLAGYVATIREIIRPGVMWFIRDPNDPEFQPLNEIMTRTVLVQFKKLLVGTVMYSVLIFGGVGGVVACLKLFEIMFSVLFSSRFNLTALFGITIEKNSGPFKIFPLKWEFNSQPISDMPTDLLILHFIVPFLYKLVKPKLRFKFLMERWFKFTANRLRLTEFLLGEKNMEEEDAENNWVDVDDTESDDELPDLIYPNNNAVAKPKASKVREFEFLRVPNTDRIRVVPGEKILIPMRRGEKLFGRVGETEDEVKERWRIVWVPGYLKLRLMGFVIGHWLYLLSVASVLIIIPLCLGRIFSLYTQKFFEGYSPVFNTNIFNSTDFIEKSATNLTESNFANEIFKNYPGRDDLNLHDIYSYSIGIVLVVAVLYPISKTFQLLKFMTTLVYRMLFNIYHRSKGTSKNENFKGSLKKKFNHEKEIQFNLKDEVSLRVQYLVNFVTVEAFQYIKLDYVSGLVGTKIFFGLLRLSPENSLRRVVNNARTLGLRRFDVKEITFKLFIPVTLVLSFFVLFPFVLFGANLGRVIFGGSAFERPERKQRPPVPLETFSFIIKKKLKDWMEKVKDDEYLGIFLKN</sequence>
<evidence type="ECO:0000256" key="1">
    <source>
        <dbReference type="ARBA" id="ARBA00000900"/>
    </source>
</evidence>
<dbReference type="EC" id="2.3.2.27" evidence="4"/>
<feature type="compositionally biased region" description="Polar residues" evidence="13">
    <location>
        <begin position="281"/>
        <end position="291"/>
    </location>
</feature>
<dbReference type="Proteomes" id="UP001211065">
    <property type="component" value="Unassembled WGS sequence"/>
</dbReference>
<reference evidence="16" key="1">
    <citation type="submission" date="2020-05" db="EMBL/GenBank/DDBJ databases">
        <title>Phylogenomic resolution of chytrid fungi.</title>
        <authorList>
            <person name="Stajich J.E."/>
            <person name="Amses K."/>
            <person name="Simmons R."/>
            <person name="Seto K."/>
            <person name="Myers J."/>
            <person name="Bonds A."/>
            <person name="Quandt C.A."/>
            <person name="Barry K."/>
            <person name="Liu P."/>
            <person name="Grigoriev I."/>
            <person name="Longcore J.E."/>
            <person name="James T.Y."/>
        </authorList>
    </citation>
    <scope>NUCLEOTIDE SEQUENCE</scope>
    <source>
        <strain evidence="16">JEL0476</strain>
    </source>
</reference>
<name>A0AAD5TYW1_9FUNG</name>
<feature type="transmembrane region" description="Helical" evidence="14">
    <location>
        <begin position="159"/>
        <end position="180"/>
    </location>
</feature>
<evidence type="ECO:0000256" key="12">
    <source>
        <dbReference type="ARBA" id="ARBA00023136"/>
    </source>
</evidence>
<dbReference type="SUPFAM" id="SSF57850">
    <property type="entry name" value="RING/U-box"/>
    <property type="match status" value="1"/>
</dbReference>
<keyword evidence="5" id="KW-0808">Transferase</keyword>
<evidence type="ECO:0000256" key="6">
    <source>
        <dbReference type="ARBA" id="ARBA00022692"/>
    </source>
</evidence>
<dbReference type="CDD" id="cd16702">
    <property type="entry name" value="RING_CH-C4HC3_MARCH6"/>
    <property type="match status" value="1"/>
</dbReference>
<keyword evidence="9" id="KW-0833">Ubl conjugation pathway</keyword>
<dbReference type="InterPro" id="IPR011016">
    <property type="entry name" value="Znf_RING-CH"/>
</dbReference>
<organism evidence="16 17">
    <name type="scientific">Clydaea vesicula</name>
    <dbReference type="NCBI Taxonomy" id="447962"/>
    <lineage>
        <taxon>Eukaryota</taxon>
        <taxon>Fungi</taxon>
        <taxon>Fungi incertae sedis</taxon>
        <taxon>Chytridiomycota</taxon>
        <taxon>Chytridiomycota incertae sedis</taxon>
        <taxon>Chytridiomycetes</taxon>
        <taxon>Lobulomycetales</taxon>
        <taxon>Lobulomycetaceae</taxon>
        <taxon>Clydaea</taxon>
    </lineage>
</organism>
<feature type="transmembrane region" description="Helical" evidence="14">
    <location>
        <begin position="676"/>
        <end position="704"/>
    </location>
</feature>
<comment type="subcellular location">
    <subcellularLocation>
        <location evidence="2">Membrane</location>
        <topology evidence="2">Multi-pass membrane protein</topology>
    </subcellularLocation>
</comment>
<keyword evidence="7" id="KW-0479">Metal-binding</keyword>
<keyword evidence="6 14" id="KW-0812">Transmembrane</keyword>
<dbReference type="PANTHER" id="PTHR13145">
    <property type="entry name" value="SSM4 PROTEIN"/>
    <property type="match status" value="1"/>
</dbReference>
<dbReference type="InterPro" id="IPR013083">
    <property type="entry name" value="Znf_RING/FYVE/PHD"/>
</dbReference>
<feature type="compositionally biased region" description="Low complexity" evidence="13">
    <location>
        <begin position="306"/>
        <end position="317"/>
    </location>
</feature>
<evidence type="ECO:0000256" key="3">
    <source>
        <dbReference type="ARBA" id="ARBA00004906"/>
    </source>
</evidence>
<feature type="transmembrane region" description="Helical" evidence="14">
    <location>
        <begin position="1013"/>
        <end position="1034"/>
    </location>
</feature>
<dbReference type="Pfam" id="PF12906">
    <property type="entry name" value="RINGv"/>
    <property type="match status" value="1"/>
</dbReference>
<feature type="region of interest" description="Disordered" evidence="13">
    <location>
        <begin position="267"/>
        <end position="362"/>
    </location>
</feature>
<feature type="non-terminal residue" evidence="16">
    <location>
        <position position="1"/>
    </location>
</feature>
<feature type="transmembrane region" description="Helical" evidence="14">
    <location>
        <begin position="1091"/>
        <end position="1108"/>
    </location>
</feature>